<dbReference type="OrthoDB" id="8178339at2759"/>
<dbReference type="AlphaFoldDB" id="A0A067R1Z6"/>
<sequence>MFSMRTPIFIISLSLFGLALGGDDLKTEFLKKAQECVKEGNVDVVVCKELLDEGVDDTQDKYTPCKCATACMAKKFGTMDANGALLKDEIQKFIPKLTNIQMKKEAERVFPVCYEKVSEKKDCEAAYLLSKCSTKMSSMGMNAAKYTLDYLLEKKD</sequence>
<dbReference type="OMA" id="CATACMA"/>
<dbReference type="InParanoid" id="A0A067R1Z6"/>
<dbReference type="InterPro" id="IPR006170">
    <property type="entry name" value="PBP/GOBP"/>
</dbReference>
<dbReference type="SUPFAM" id="SSF47565">
    <property type="entry name" value="Insect pheromone/odorant-binding proteins"/>
    <property type="match status" value="1"/>
</dbReference>
<evidence type="ECO:0000313" key="3">
    <source>
        <dbReference type="Proteomes" id="UP000027135"/>
    </source>
</evidence>
<protein>
    <submittedName>
        <fullName evidence="2">Uncharacterized protein</fullName>
    </submittedName>
</protein>
<dbReference type="InterPro" id="IPR036728">
    <property type="entry name" value="PBP_GOBP_sf"/>
</dbReference>
<dbReference type="Gene3D" id="1.10.238.20">
    <property type="entry name" value="Pheromone/general odorant binding protein domain"/>
    <property type="match status" value="1"/>
</dbReference>
<gene>
    <name evidence="2" type="ORF">L798_13132</name>
</gene>
<keyword evidence="1" id="KW-0732">Signal</keyword>
<dbReference type="EMBL" id="KK852982">
    <property type="protein sequence ID" value="KDR12906.1"/>
    <property type="molecule type" value="Genomic_DNA"/>
</dbReference>
<accession>A0A067R1Z6</accession>
<proteinExistence type="predicted"/>
<keyword evidence="3" id="KW-1185">Reference proteome</keyword>
<name>A0A067R1Z6_ZOONE</name>
<feature type="chain" id="PRO_5001648306" evidence="1">
    <location>
        <begin position="22"/>
        <end position="156"/>
    </location>
</feature>
<evidence type="ECO:0000256" key="1">
    <source>
        <dbReference type="SAM" id="SignalP"/>
    </source>
</evidence>
<organism evidence="2 3">
    <name type="scientific">Zootermopsis nevadensis</name>
    <name type="common">Dampwood termite</name>
    <dbReference type="NCBI Taxonomy" id="136037"/>
    <lineage>
        <taxon>Eukaryota</taxon>
        <taxon>Metazoa</taxon>
        <taxon>Ecdysozoa</taxon>
        <taxon>Arthropoda</taxon>
        <taxon>Hexapoda</taxon>
        <taxon>Insecta</taxon>
        <taxon>Pterygota</taxon>
        <taxon>Neoptera</taxon>
        <taxon>Polyneoptera</taxon>
        <taxon>Dictyoptera</taxon>
        <taxon>Blattodea</taxon>
        <taxon>Blattoidea</taxon>
        <taxon>Termitoidae</taxon>
        <taxon>Termopsidae</taxon>
        <taxon>Zootermopsis</taxon>
    </lineage>
</organism>
<dbReference type="CDD" id="cd23992">
    <property type="entry name" value="PBP_GOBP"/>
    <property type="match status" value="1"/>
</dbReference>
<reference evidence="2 3" key="1">
    <citation type="journal article" date="2014" name="Nat. Commun.">
        <title>Molecular traces of alternative social organization in a termite genome.</title>
        <authorList>
            <person name="Terrapon N."/>
            <person name="Li C."/>
            <person name="Robertson H.M."/>
            <person name="Ji L."/>
            <person name="Meng X."/>
            <person name="Booth W."/>
            <person name="Chen Z."/>
            <person name="Childers C.P."/>
            <person name="Glastad K.M."/>
            <person name="Gokhale K."/>
            <person name="Gowin J."/>
            <person name="Gronenberg W."/>
            <person name="Hermansen R.A."/>
            <person name="Hu H."/>
            <person name="Hunt B.G."/>
            <person name="Huylmans A.K."/>
            <person name="Khalil S.M."/>
            <person name="Mitchell R.D."/>
            <person name="Munoz-Torres M.C."/>
            <person name="Mustard J.A."/>
            <person name="Pan H."/>
            <person name="Reese J.T."/>
            <person name="Scharf M.E."/>
            <person name="Sun F."/>
            <person name="Vogel H."/>
            <person name="Xiao J."/>
            <person name="Yang W."/>
            <person name="Yang Z."/>
            <person name="Yang Z."/>
            <person name="Zhou J."/>
            <person name="Zhu J."/>
            <person name="Brent C.S."/>
            <person name="Elsik C.G."/>
            <person name="Goodisman M.A."/>
            <person name="Liberles D.A."/>
            <person name="Roe R.M."/>
            <person name="Vargo E.L."/>
            <person name="Vilcinskas A."/>
            <person name="Wang J."/>
            <person name="Bornberg-Bauer E."/>
            <person name="Korb J."/>
            <person name="Zhang G."/>
            <person name="Liebig J."/>
        </authorList>
    </citation>
    <scope>NUCLEOTIDE SEQUENCE [LARGE SCALE GENOMIC DNA]</scope>
    <source>
        <tissue evidence="2">Whole organism</tissue>
    </source>
</reference>
<evidence type="ECO:0000313" key="2">
    <source>
        <dbReference type="EMBL" id="KDR12906.1"/>
    </source>
</evidence>
<dbReference type="Pfam" id="PF01395">
    <property type="entry name" value="PBP_GOBP"/>
    <property type="match status" value="1"/>
</dbReference>
<dbReference type="Proteomes" id="UP000027135">
    <property type="component" value="Unassembled WGS sequence"/>
</dbReference>
<dbReference type="GO" id="GO:0005549">
    <property type="term" value="F:odorant binding"/>
    <property type="evidence" value="ECO:0007669"/>
    <property type="project" value="InterPro"/>
</dbReference>
<feature type="signal peptide" evidence="1">
    <location>
        <begin position="1"/>
        <end position="21"/>
    </location>
</feature>